<evidence type="ECO:0000256" key="6">
    <source>
        <dbReference type="PROSITE-ProRule" id="PRU10060"/>
    </source>
</evidence>
<dbReference type="PANTHER" id="PTHR22298">
    <property type="entry name" value="ENDO-1,4-BETA-GLUCANASE"/>
    <property type="match status" value="1"/>
</dbReference>
<evidence type="ECO:0000256" key="4">
    <source>
        <dbReference type="ARBA" id="ARBA00023295"/>
    </source>
</evidence>
<dbReference type="Gene3D" id="2.60.40.290">
    <property type="match status" value="1"/>
</dbReference>
<evidence type="ECO:0000256" key="1">
    <source>
        <dbReference type="ARBA" id="ARBA00007072"/>
    </source>
</evidence>
<feature type="signal peptide" evidence="7">
    <location>
        <begin position="1"/>
        <end position="33"/>
    </location>
</feature>
<keyword evidence="7" id="KW-0732">Signal</keyword>
<keyword evidence="5 6" id="KW-0624">Polysaccharide degradation</keyword>
<accession>A0ABN2LQ23</accession>
<evidence type="ECO:0000313" key="9">
    <source>
        <dbReference type="EMBL" id="GAA1795476.1"/>
    </source>
</evidence>
<protein>
    <recommendedName>
        <fullName evidence="7">Endoglucanase</fullName>
        <ecNumber evidence="7">3.2.1.4</ecNumber>
    </recommendedName>
</protein>
<reference evidence="9 10" key="1">
    <citation type="journal article" date="2019" name="Int. J. Syst. Evol. Microbiol.">
        <title>The Global Catalogue of Microorganisms (GCM) 10K type strain sequencing project: providing services to taxonomists for standard genome sequencing and annotation.</title>
        <authorList>
            <consortium name="The Broad Institute Genomics Platform"/>
            <consortium name="The Broad Institute Genome Sequencing Center for Infectious Disease"/>
            <person name="Wu L."/>
            <person name="Ma J."/>
        </authorList>
    </citation>
    <scope>NUCLEOTIDE SEQUENCE [LARGE SCALE GENOMIC DNA]</scope>
    <source>
        <strain evidence="9 10">JCM 13250</strain>
    </source>
</reference>
<dbReference type="Proteomes" id="UP001500218">
    <property type="component" value="Unassembled WGS sequence"/>
</dbReference>
<keyword evidence="4 6" id="KW-0326">Glycosidase</keyword>
<dbReference type="EC" id="3.2.1.4" evidence="7"/>
<dbReference type="InterPro" id="IPR018366">
    <property type="entry name" value="CBM2_CS"/>
</dbReference>
<dbReference type="InterPro" id="IPR001701">
    <property type="entry name" value="Glyco_hydro_9"/>
</dbReference>
<dbReference type="InterPro" id="IPR006311">
    <property type="entry name" value="TAT_signal"/>
</dbReference>
<dbReference type="SUPFAM" id="SSF48208">
    <property type="entry name" value="Six-hairpin glycosidases"/>
    <property type="match status" value="1"/>
</dbReference>
<evidence type="ECO:0000313" key="10">
    <source>
        <dbReference type="Proteomes" id="UP001500218"/>
    </source>
</evidence>
<comment type="similarity">
    <text evidence="1 6 7">Belongs to the glycosyl hydrolase 9 (cellulase E) family.</text>
</comment>
<dbReference type="SMART" id="SM00637">
    <property type="entry name" value="CBD_II"/>
    <property type="match status" value="1"/>
</dbReference>
<dbReference type="Pfam" id="PF00759">
    <property type="entry name" value="Glyco_hydro_9"/>
    <property type="match status" value="1"/>
</dbReference>
<dbReference type="Gene3D" id="2.60.40.10">
    <property type="entry name" value="Immunoglobulins"/>
    <property type="match status" value="1"/>
</dbReference>
<sequence>MTPHKLRRALRVSAAAALAAALIAPGLVSPAFADDPVDLIVNGSFDSGSAPWYAYGTAAPAAVVDGRYCADVAGGLANPWDAGIGQNDLTLVAGGSYTLKFTASSTAAASIKANVQLGVDPYTSELSQTVALGDSQTYTYTFTALSTTTQAQVAFQLGGNADPYTICLDDVSLMGPPPGSGGPTGAEQLTNGGFDEGATPWWWTASAPSEVVDGQLCATIADATVNPWDAIIGQNGVKIVEGTTYQLSFSAKASKAVTILANVQLADSPYTQQLSRPTPITTELTDFTYTFTADTTSEAQQVAFQIGGSAGGWTLCLDNISLKGGAAPEVYKPDTGPRVRVNQVGYLPAGPKRATLVTEATAALPWELKNSAGTVVASGSTVPAGTDASSNQNTHRIDFSSYKKVGSGYTLVADGETSFAFDISGDIYTNLRSDALQFFYIQRSGIAIDGSLVGAKYARAAGHVGVAPNQGDTDVPCQAGVCDYRLDVSGGWYDAGDHGKYVVNGGIATYQLLSEFERSKTATDVRAARGDSTLRLPERGNGIPDVLDEAKWELDFLLRMQVPAGQPYAGMAHHKIHDAAWTGLPLDPAADPQPRELHPVSTAATLNLAAVAAQAARLFANYDAAFAAEALAAAKSAYAAAKANPDRYALVSDGNGGGAYDDSNVTDEFYWAAAELFITTGDAAYKADIDASPLKTANVFDAGGFGWQGVAALGRLDLATVPNLLPAADRAAAKASVVAAADAYLATQAAESYGLPFNARYVWGSNSGILNNIVVIATAYDLTGAAKYRDGVIEGVDYVFGRNALNHSYVTNYGEVSPQNQHSRMFGHQVNADLPNPPTGSLAGGANADIQDPLAAKLLKNCVGQFCYIDDIQSYATNEVAINWNSTLSWVGGFLGDIGDGKAPAAGSCKVTYEKQGDWGKGFISQITIKNTGTKAIKNWQLTWNFTGGQQIDNLWSASYTQSGGGVTAKNLSWNATINPGQSVTFGFTGTTSNANPSPELFKLNGAACA</sequence>
<feature type="active site" evidence="6">
    <location>
        <position position="870"/>
    </location>
</feature>
<dbReference type="InterPro" id="IPR012291">
    <property type="entry name" value="CBM2_carb-bd_dom_sf"/>
</dbReference>
<dbReference type="InterPro" id="IPR014756">
    <property type="entry name" value="Ig_E-set"/>
</dbReference>
<dbReference type="Pfam" id="PF00553">
    <property type="entry name" value="CBM_2"/>
    <property type="match status" value="1"/>
</dbReference>
<keyword evidence="2 6" id="KW-0378">Hydrolase</keyword>
<dbReference type="InterPro" id="IPR033126">
    <property type="entry name" value="Glyco_hydro_9_Asp/Glu_AS"/>
</dbReference>
<dbReference type="InterPro" id="IPR013783">
    <property type="entry name" value="Ig-like_fold"/>
</dbReference>
<evidence type="ECO:0000256" key="5">
    <source>
        <dbReference type="ARBA" id="ARBA00023326"/>
    </source>
</evidence>
<evidence type="ECO:0000256" key="7">
    <source>
        <dbReference type="RuleBase" id="RU361166"/>
    </source>
</evidence>
<keyword evidence="7" id="KW-0136">Cellulose degradation</keyword>
<dbReference type="Pfam" id="PF02018">
    <property type="entry name" value="CBM_4_9"/>
    <property type="match status" value="2"/>
</dbReference>
<dbReference type="EMBL" id="BAAALT010000039">
    <property type="protein sequence ID" value="GAA1795476.1"/>
    <property type="molecule type" value="Genomic_DNA"/>
</dbReference>
<evidence type="ECO:0000256" key="2">
    <source>
        <dbReference type="ARBA" id="ARBA00022801"/>
    </source>
</evidence>
<dbReference type="InterPro" id="IPR008979">
    <property type="entry name" value="Galactose-bd-like_sf"/>
</dbReference>
<gene>
    <name evidence="9" type="ORF">GCM10009682_16550</name>
</gene>
<organism evidence="9 10">
    <name type="scientific">Luedemannella flava</name>
    <dbReference type="NCBI Taxonomy" id="349316"/>
    <lineage>
        <taxon>Bacteria</taxon>
        <taxon>Bacillati</taxon>
        <taxon>Actinomycetota</taxon>
        <taxon>Actinomycetes</taxon>
        <taxon>Micromonosporales</taxon>
        <taxon>Micromonosporaceae</taxon>
        <taxon>Luedemannella</taxon>
    </lineage>
</organism>
<evidence type="ECO:0000256" key="3">
    <source>
        <dbReference type="ARBA" id="ARBA00023277"/>
    </source>
</evidence>
<dbReference type="SUPFAM" id="SSF49785">
    <property type="entry name" value="Galactose-binding domain-like"/>
    <property type="match status" value="2"/>
</dbReference>
<dbReference type="PROSITE" id="PS00698">
    <property type="entry name" value="GH9_3"/>
    <property type="match status" value="1"/>
</dbReference>
<feature type="active site" evidence="6">
    <location>
        <position position="879"/>
    </location>
</feature>
<dbReference type="PROSITE" id="PS51173">
    <property type="entry name" value="CBM2"/>
    <property type="match status" value="1"/>
</dbReference>
<dbReference type="InterPro" id="IPR008928">
    <property type="entry name" value="6-hairpin_glycosidase_sf"/>
</dbReference>
<dbReference type="RefSeq" id="WP_344128014.1">
    <property type="nucleotide sequence ID" value="NZ_BAAALT010000039.1"/>
</dbReference>
<dbReference type="PROSITE" id="PS00561">
    <property type="entry name" value="CBM2_A"/>
    <property type="match status" value="1"/>
</dbReference>
<comment type="catalytic activity">
    <reaction evidence="7">
        <text>Endohydrolysis of (1-&gt;4)-beta-D-glucosidic linkages in cellulose, lichenin and cereal beta-D-glucans.</text>
        <dbReference type="EC" id="3.2.1.4"/>
    </reaction>
</comment>
<dbReference type="SUPFAM" id="SSF49384">
    <property type="entry name" value="Carbohydrate-binding domain"/>
    <property type="match status" value="1"/>
</dbReference>
<name>A0ABN2LQ23_9ACTN</name>
<dbReference type="InterPro" id="IPR008965">
    <property type="entry name" value="CBM2/CBM3_carb-bd_dom_sf"/>
</dbReference>
<dbReference type="Gene3D" id="2.60.120.260">
    <property type="entry name" value="Galactose-binding domain-like"/>
    <property type="match status" value="2"/>
</dbReference>
<dbReference type="Gene3D" id="1.50.10.10">
    <property type="match status" value="1"/>
</dbReference>
<dbReference type="Pfam" id="PF02927">
    <property type="entry name" value="CelD_N"/>
    <property type="match status" value="1"/>
</dbReference>
<keyword evidence="3 6" id="KW-0119">Carbohydrate metabolism</keyword>
<dbReference type="CDD" id="cd02850">
    <property type="entry name" value="E_set_Cellulase_N"/>
    <property type="match status" value="1"/>
</dbReference>
<dbReference type="SUPFAM" id="SSF81296">
    <property type="entry name" value="E set domains"/>
    <property type="match status" value="1"/>
</dbReference>
<proteinExistence type="inferred from homology"/>
<evidence type="ECO:0000259" key="8">
    <source>
        <dbReference type="PROSITE" id="PS51173"/>
    </source>
</evidence>
<dbReference type="PROSITE" id="PS51318">
    <property type="entry name" value="TAT"/>
    <property type="match status" value="1"/>
</dbReference>
<feature type="chain" id="PRO_5044963790" description="Endoglucanase" evidence="7">
    <location>
        <begin position="34"/>
        <end position="1010"/>
    </location>
</feature>
<comment type="caution">
    <text evidence="9">The sequence shown here is derived from an EMBL/GenBank/DDBJ whole genome shotgun (WGS) entry which is preliminary data.</text>
</comment>
<dbReference type="InterPro" id="IPR004197">
    <property type="entry name" value="Cellulase_Ig-like"/>
</dbReference>
<dbReference type="InterPro" id="IPR003305">
    <property type="entry name" value="CenC_carb-bd"/>
</dbReference>
<dbReference type="InterPro" id="IPR012341">
    <property type="entry name" value="6hp_glycosidase-like_sf"/>
</dbReference>
<dbReference type="InterPro" id="IPR001919">
    <property type="entry name" value="CBD2"/>
</dbReference>
<feature type="domain" description="CBM2" evidence="8">
    <location>
        <begin position="902"/>
        <end position="1010"/>
    </location>
</feature>
<keyword evidence="10" id="KW-1185">Reference proteome</keyword>